<evidence type="ECO:0000313" key="2">
    <source>
        <dbReference type="Proteomes" id="UP000426246"/>
    </source>
</evidence>
<sequence length="65" mass="7578">MQAFWCGINGCEHIAWKGSYEIGIYQGDESPPSSFIISPKRIETVEDFDYCMNHGERWKATYERV</sequence>
<organism evidence="1 2">
    <name type="scientific">Paenibacillus psychroresistens</name>
    <dbReference type="NCBI Taxonomy" id="1778678"/>
    <lineage>
        <taxon>Bacteria</taxon>
        <taxon>Bacillati</taxon>
        <taxon>Bacillota</taxon>
        <taxon>Bacilli</taxon>
        <taxon>Bacillales</taxon>
        <taxon>Paenibacillaceae</taxon>
        <taxon>Paenibacillus</taxon>
    </lineage>
</organism>
<reference evidence="2" key="1">
    <citation type="submission" date="2018-11" db="EMBL/GenBank/DDBJ databases">
        <title>Complete genome sequence of Paenibacillus sp. ML311-T8.</title>
        <authorList>
            <person name="Nam Y.-D."/>
            <person name="Kang J."/>
            <person name="Chung W.-H."/>
            <person name="Park Y.S."/>
        </authorList>
    </citation>
    <scope>NUCLEOTIDE SEQUENCE [LARGE SCALE GENOMIC DNA]</scope>
    <source>
        <strain evidence="2">ML311-T8</strain>
    </source>
</reference>
<dbReference type="OrthoDB" id="2990821at2"/>
<keyword evidence="2" id="KW-1185">Reference proteome</keyword>
<dbReference type="AlphaFoldDB" id="A0A6B8RWP8"/>
<name>A0A6B8RWP8_9BACL</name>
<proteinExistence type="predicted"/>
<dbReference type="EMBL" id="CP034235">
    <property type="protein sequence ID" value="QGR00175.1"/>
    <property type="molecule type" value="Genomic_DNA"/>
</dbReference>
<protein>
    <submittedName>
        <fullName evidence="1">Uncharacterized protein</fullName>
    </submittedName>
</protein>
<accession>A0A6B8RWP8</accession>
<dbReference type="Proteomes" id="UP000426246">
    <property type="component" value="Chromosome"/>
</dbReference>
<dbReference type="KEGG" id="ppsc:EHS13_20385"/>
<evidence type="ECO:0000313" key="1">
    <source>
        <dbReference type="EMBL" id="QGR00175.1"/>
    </source>
</evidence>
<gene>
    <name evidence="1" type="ORF">EHS13_20385</name>
</gene>